<name>A0A2P5X6D6_GOSBA</name>
<reference evidence="3 4" key="1">
    <citation type="submission" date="2015-01" db="EMBL/GenBank/DDBJ databases">
        <title>Genome of allotetraploid Gossypium barbadense reveals genomic plasticity and fiber elongation in cotton evolution.</title>
        <authorList>
            <person name="Chen X."/>
            <person name="Liu X."/>
            <person name="Zhao B."/>
            <person name="Zheng H."/>
            <person name="Hu Y."/>
            <person name="Lu G."/>
            <person name="Yang C."/>
            <person name="Chen J."/>
            <person name="Shan C."/>
            <person name="Zhang L."/>
            <person name="Zhou Y."/>
            <person name="Wang L."/>
            <person name="Guo W."/>
            <person name="Bai Y."/>
            <person name="Ruan J."/>
            <person name="Shangguan X."/>
            <person name="Mao Y."/>
            <person name="Jiang J."/>
            <person name="Zhu Y."/>
            <person name="Lei J."/>
            <person name="Kang H."/>
            <person name="Chen S."/>
            <person name="He X."/>
            <person name="Wang R."/>
            <person name="Wang Y."/>
            <person name="Chen J."/>
            <person name="Wang L."/>
            <person name="Yu S."/>
            <person name="Wang B."/>
            <person name="Wei J."/>
            <person name="Song S."/>
            <person name="Lu X."/>
            <person name="Gao Z."/>
            <person name="Gu W."/>
            <person name="Deng X."/>
            <person name="Ma D."/>
            <person name="Wang S."/>
            <person name="Liang W."/>
            <person name="Fang L."/>
            <person name="Cai C."/>
            <person name="Zhu X."/>
            <person name="Zhou B."/>
            <person name="Zhang Y."/>
            <person name="Chen Z."/>
            <person name="Xu S."/>
            <person name="Zhu R."/>
            <person name="Wang S."/>
            <person name="Zhang T."/>
            <person name="Zhao G."/>
        </authorList>
    </citation>
    <scope>NUCLEOTIDE SEQUENCE [LARGE SCALE GENOMIC DNA]</scope>
    <source>
        <strain evidence="4">cv. Xinhai21</strain>
        <tissue evidence="3">Leaf</tissue>
    </source>
</reference>
<proteinExistence type="predicted"/>
<gene>
    <name evidence="3" type="ORF">GOBAR_AA21764</name>
</gene>
<feature type="signal peptide" evidence="2">
    <location>
        <begin position="1"/>
        <end position="27"/>
    </location>
</feature>
<evidence type="ECO:0000313" key="3">
    <source>
        <dbReference type="EMBL" id="PPR98902.1"/>
    </source>
</evidence>
<organism evidence="3 4">
    <name type="scientific">Gossypium barbadense</name>
    <name type="common">Sea Island cotton</name>
    <name type="synonym">Hibiscus barbadensis</name>
    <dbReference type="NCBI Taxonomy" id="3634"/>
    <lineage>
        <taxon>Eukaryota</taxon>
        <taxon>Viridiplantae</taxon>
        <taxon>Streptophyta</taxon>
        <taxon>Embryophyta</taxon>
        <taxon>Tracheophyta</taxon>
        <taxon>Spermatophyta</taxon>
        <taxon>Magnoliopsida</taxon>
        <taxon>eudicotyledons</taxon>
        <taxon>Gunneridae</taxon>
        <taxon>Pentapetalae</taxon>
        <taxon>rosids</taxon>
        <taxon>malvids</taxon>
        <taxon>Malvales</taxon>
        <taxon>Malvaceae</taxon>
        <taxon>Malvoideae</taxon>
        <taxon>Gossypium</taxon>
    </lineage>
</organism>
<feature type="chain" id="PRO_5015193859" evidence="2">
    <location>
        <begin position="28"/>
        <end position="233"/>
    </location>
</feature>
<accession>A0A2P5X6D6</accession>
<evidence type="ECO:0000256" key="2">
    <source>
        <dbReference type="SAM" id="SignalP"/>
    </source>
</evidence>
<dbReference type="Proteomes" id="UP000239757">
    <property type="component" value="Unassembled WGS sequence"/>
</dbReference>
<sequence>MESPSSIKLLRLPLFLLFAIPVEPGIACGNPRCTARKIRVAPRRALSARMTHLIPPFMLCAQSISTALNSGISKREDGVLSIHQPQTFAEPLKPSPRMGALHELDEEKAKTSAEKTTSNTRDDVNEIVTPCWINVPALPRFQPEIQAHRDVPQGHPRYPLLTWLYYYGRAASRSGLHAALLPQSSNGCRPQVRANTPLLARGGLERPRADGTSPRASRPAGRARRHPLYTPLL</sequence>
<feature type="region of interest" description="Disordered" evidence="1">
    <location>
        <begin position="198"/>
        <end position="233"/>
    </location>
</feature>
<dbReference type="EMBL" id="KZ665568">
    <property type="protein sequence ID" value="PPR98902.1"/>
    <property type="molecule type" value="Genomic_DNA"/>
</dbReference>
<keyword evidence="2" id="KW-0732">Signal</keyword>
<protein>
    <submittedName>
        <fullName evidence="3">Uncharacterized protein</fullName>
    </submittedName>
</protein>
<evidence type="ECO:0000256" key="1">
    <source>
        <dbReference type="SAM" id="MobiDB-lite"/>
    </source>
</evidence>
<dbReference type="AlphaFoldDB" id="A0A2P5X6D6"/>
<evidence type="ECO:0000313" key="4">
    <source>
        <dbReference type="Proteomes" id="UP000239757"/>
    </source>
</evidence>